<evidence type="ECO:0000256" key="4">
    <source>
        <dbReference type="ARBA" id="ARBA00022597"/>
    </source>
</evidence>
<evidence type="ECO:0000313" key="12">
    <source>
        <dbReference type="Proteomes" id="UP000093122"/>
    </source>
</evidence>
<feature type="transmembrane region" description="Helical" evidence="9">
    <location>
        <begin position="6"/>
        <end position="27"/>
    </location>
</feature>
<evidence type="ECO:0000256" key="7">
    <source>
        <dbReference type="ARBA" id="ARBA00022989"/>
    </source>
</evidence>
<evidence type="ECO:0000256" key="1">
    <source>
        <dbReference type="ARBA" id="ARBA00004651"/>
    </source>
</evidence>
<keyword evidence="6 9" id="KW-0812">Transmembrane</keyword>
<name>A0A0E1EJT4_STRAG</name>
<dbReference type="GO" id="GO:0005886">
    <property type="term" value="C:plasma membrane"/>
    <property type="evidence" value="ECO:0007669"/>
    <property type="project" value="UniProtKB-SubCell"/>
</dbReference>
<dbReference type="Proteomes" id="UP000093122">
    <property type="component" value="Unassembled WGS sequence"/>
</dbReference>
<evidence type="ECO:0000256" key="3">
    <source>
        <dbReference type="ARBA" id="ARBA00022475"/>
    </source>
</evidence>
<dbReference type="AlphaFoldDB" id="A0A0E1EJT4"/>
<evidence type="ECO:0000313" key="13">
    <source>
        <dbReference type="Proteomes" id="UP000256718"/>
    </source>
</evidence>
<dbReference type="KEGG" id="sage:EN72_09980"/>
<comment type="caution">
    <text evidence="10">The sequence shown here is derived from an EMBL/GenBank/DDBJ whole genome shotgun (WGS) entry which is preliminary data.</text>
</comment>
<dbReference type="PANTHER" id="PTHR32502">
    <property type="entry name" value="N-ACETYLGALACTOSAMINE PERMEASE II COMPONENT-RELATED"/>
    <property type="match status" value="1"/>
</dbReference>
<accession>A0A0E1EJT4</accession>
<proteinExistence type="predicted"/>
<evidence type="ECO:0000256" key="9">
    <source>
        <dbReference type="SAM" id="Phobius"/>
    </source>
</evidence>
<organism evidence="10 12">
    <name type="scientific">Streptococcus agalactiae</name>
    <dbReference type="NCBI Taxonomy" id="1311"/>
    <lineage>
        <taxon>Bacteria</taxon>
        <taxon>Bacillati</taxon>
        <taxon>Bacillota</taxon>
        <taxon>Bacilli</taxon>
        <taxon>Lactobacillales</taxon>
        <taxon>Streptococcaceae</taxon>
        <taxon>Streptococcus</taxon>
    </lineage>
</organism>
<dbReference type="PROSITE" id="PS51106">
    <property type="entry name" value="PTS_EIIC_TYPE_4"/>
    <property type="match status" value="1"/>
</dbReference>
<dbReference type="EMBL" id="MAWT01000022">
    <property type="protein sequence ID" value="OCM71582.1"/>
    <property type="molecule type" value="Genomic_DNA"/>
</dbReference>
<dbReference type="EMBL" id="QHGZ01000025">
    <property type="protein sequence ID" value="RDY91361.1"/>
    <property type="molecule type" value="Genomic_DNA"/>
</dbReference>
<reference evidence="10 12" key="1">
    <citation type="journal article" date="2016" name="Sci. Rep.">
        <title>Serotype IV Streptococcus agalactiae ST-452 has arisen from large genomic recombination events between CC23 and the hypervirulent CC17 lineages.</title>
        <authorList>
            <person name="Campisi E."/>
            <person name="Rinaudo C.D."/>
            <person name="Donati C."/>
            <person name="Barucco M."/>
            <person name="Torricelli G."/>
            <person name="Edwards M.S."/>
            <person name="Baker C.J."/>
            <person name="Margarit I."/>
            <person name="Rosini R."/>
        </authorList>
    </citation>
    <scope>NUCLEOTIDE SEQUENCE [LARGE SCALE GENOMIC DNA]</scope>
    <source>
        <strain evidence="10 12">CZ-PW-140</strain>
    </source>
</reference>
<feature type="transmembrane region" description="Helical" evidence="9">
    <location>
        <begin position="209"/>
        <end position="228"/>
    </location>
</feature>
<feature type="transmembrane region" description="Helical" evidence="9">
    <location>
        <begin position="248"/>
        <end position="267"/>
    </location>
</feature>
<keyword evidence="5" id="KW-0598">Phosphotransferase system</keyword>
<keyword evidence="8 9" id="KW-0472">Membrane</keyword>
<dbReference type="InterPro" id="IPR004700">
    <property type="entry name" value="PTS_IIC_man"/>
</dbReference>
<dbReference type="Proteomes" id="UP000256718">
    <property type="component" value="Unassembled WGS sequence"/>
</dbReference>
<keyword evidence="7 9" id="KW-1133">Transmembrane helix</keyword>
<dbReference type="InterPro" id="IPR050303">
    <property type="entry name" value="GatZ_KbaZ_carbometab"/>
</dbReference>
<evidence type="ECO:0000256" key="5">
    <source>
        <dbReference type="ARBA" id="ARBA00022683"/>
    </source>
</evidence>
<gene>
    <name evidence="10" type="ORF">AX245_10275</name>
    <name evidence="11" type="ORF">C4618_00880</name>
</gene>
<keyword evidence="4" id="KW-0762">Sugar transport</keyword>
<dbReference type="GO" id="GO:0009401">
    <property type="term" value="P:phosphoenolpyruvate-dependent sugar phosphotransferase system"/>
    <property type="evidence" value="ECO:0007669"/>
    <property type="project" value="UniProtKB-KW"/>
</dbReference>
<evidence type="ECO:0000313" key="10">
    <source>
        <dbReference type="EMBL" id="OCM71582.1"/>
    </source>
</evidence>
<reference evidence="11 13" key="2">
    <citation type="journal article" date="2018" name="Emerg. Microbes Infect.">
        <title>Phenotypic and molecular analysis of nontypeable Group B streptococci: identification of cps2a and hybrid cps2a/cps5 Group B streptococcal capsule gene clusters.</title>
        <authorList>
            <person name="Alhhazmi A."/>
            <person name="Tyrrell G.J."/>
        </authorList>
    </citation>
    <scope>NUCLEOTIDE SEQUENCE [LARGE SCALE GENOMIC DNA]</scope>
    <source>
        <strain evidence="11 13">PLGBS17</strain>
    </source>
</reference>
<evidence type="ECO:0000256" key="8">
    <source>
        <dbReference type="ARBA" id="ARBA00023136"/>
    </source>
</evidence>
<evidence type="ECO:0000256" key="6">
    <source>
        <dbReference type="ARBA" id="ARBA00022692"/>
    </source>
</evidence>
<keyword evidence="3" id="KW-1003">Cell membrane</keyword>
<evidence type="ECO:0000313" key="11">
    <source>
        <dbReference type="EMBL" id="RDY91361.1"/>
    </source>
</evidence>
<comment type="subcellular location">
    <subcellularLocation>
        <location evidence="1">Cell membrane</location>
        <topology evidence="1">Multi-pass membrane protein</topology>
    </subcellularLocation>
</comment>
<dbReference type="PANTHER" id="PTHR32502:SF8">
    <property type="entry name" value="N-ACETYLGALACTOSAMINE PERMEASE IIC COMPONENT 1"/>
    <property type="match status" value="1"/>
</dbReference>
<dbReference type="Pfam" id="PF03609">
    <property type="entry name" value="EII-Sor"/>
    <property type="match status" value="1"/>
</dbReference>
<protein>
    <submittedName>
        <fullName evidence="10">PTS N-acetylgalactosamine transporter subunit IIC</fullName>
    </submittedName>
    <submittedName>
        <fullName evidence="11">PTS mannose/fructose/sorbose/N-acetylgalactosamine transporter subunit IIC</fullName>
    </submittedName>
</protein>
<keyword evidence="2" id="KW-0813">Transport</keyword>
<sequence length="288" mass="29507">MDISILQAVLIGLWTAFCFSGMLLGLYTNRCIVLSLGVGVILGDIQTALAVGAISELAYMGFGVGAGGTVPPNPIGPGIFGTLMAITTAGTKGKITPEAALALSTPIAVGIQFLQTATYTAFAGAPETAKKALQAGNFRGFKIAANGTIWAFAGLGFGLGVLGALSTQTLTDLFALIPPVLLNGLTLAGKMLPAIGFAMILSVMAKKELIPYILLGYVLAVYFGLPVLTPTANGDGVLTSVATNSVLGVPTIGVAIIATIFALLDIFRKPAALTKETKTEGDNQDDWI</sequence>
<feature type="transmembrane region" description="Helical" evidence="9">
    <location>
        <begin position="149"/>
        <end position="168"/>
    </location>
</feature>
<feature type="transmembrane region" description="Helical" evidence="9">
    <location>
        <begin position="180"/>
        <end position="202"/>
    </location>
</feature>
<evidence type="ECO:0000256" key="2">
    <source>
        <dbReference type="ARBA" id="ARBA00022448"/>
    </source>
</evidence>
<dbReference type="RefSeq" id="WP_000355266.1">
    <property type="nucleotide sequence ID" value="NZ_CAXOLC010000005.1"/>
</dbReference>